<feature type="region of interest" description="Disordered" evidence="1">
    <location>
        <begin position="114"/>
        <end position="135"/>
    </location>
</feature>
<dbReference type="EMBL" id="CP031320">
    <property type="protein sequence ID" value="AXK32965.1"/>
    <property type="molecule type" value="Genomic_DNA"/>
</dbReference>
<name>A0A345XMU9_9ACTN</name>
<sequence>MVRPGAGLRDKGAEYVVEWRGTSVCDGAARAVATVLCGLALAAGHGGGAESGAGGGAGGGADGARGRAAAASAAFAAPVAYAGPAVETEVVALVNEHRTEAGCPAVRTDPDLREAAEEQSGHMDRTGELTHVGAGGTQPLARAEAAGYDTERLAENLAHGPSGAAAVVDAWLDSPAHRANLLDCAYRDMGVALTGAPADPWWAQVLGTERD</sequence>
<protein>
    <submittedName>
        <fullName evidence="3">CAP domain-containing protein</fullName>
    </submittedName>
</protein>
<reference evidence="3 4" key="1">
    <citation type="submission" date="2018-07" db="EMBL/GenBank/DDBJ databases">
        <title>Draft genome of the type strain Streptomyces armeniacus ATCC 15676.</title>
        <authorList>
            <person name="Labana P."/>
            <person name="Gosse J.T."/>
            <person name="Boddy C.N."/>
        </authorList>
    </citation>
    <scope>NUCLEOTIDE SEQUENCE [LARGE SCALE GENOMIC DNA]</scope>
    <source>
        <strain evidence="3 4">ATCC 15676</strain>
    </source>
</reference>
<dbReference type="CDD" id="cd05379">
    <property type="entry name" value="CAP_bacterial"/>
    <property type="match status" value="1"/>
</dbReference>
<evidence type="ECO:0000313" key="4">
    <source>
        <dbReference type="Proteomes" id="UP000254425"/>
    </source>
</evidence>
<dbReference type="InterPro" id="IPR014044">
    <property type="entry name" value="CAP_dom"/>
</dbReference>
<dbReference type="Gene3D" id="3.40.33.10">
    <property type="entry name" value="CAP"/>
    <property type="match status" value="1"/>
</dbReference>
<keyword evidence="4" id="KW-1185">Reference proteome</keyword>
<gene>
    <name evidence="3" type="ORF">DVA86_10185</name>
</gene>
<organism evidence="3 4">
    <name type="scientific">Streptomyces armeniacus</name>
    <dbReference type="NCBI Taxonomy" id="83291"/>
    <lineage>
        <taxon>Bacteria</taxon>
        <taxon>Bacillati</taxon>
        <taxon>Actinomycetota</taxon>
        <taxon>Actinomycetes</taxon>
        <taxon>Kitasatosporales</taxon>
        <taxon>Streptomycetaceae</taxon>
        <taxon>Streptomyces</taxon>
    </lineage>
</organism>
<evidence type="ECO:0000259" key="2">
    <source>
        <dbReference type="Pfam" id="PF00188"/>
    </source>
</evidence>
<dbReference type="InterPro" id="IPR035940">
    <property type="entry name" value="CAP_sf"/>
</dbReference>
<dbReference type="Pfam" id="PF00188">
    <property type="entry name" value="CAP"/>
    <property type="match status" value="1"/>
</dbReference>
<dbReference type="Proteomes" id="UP000254425">
    <property type="component" value="Chromosome"/>
</dbReference>
<feature type="domain" description="SCP" evidence="2">
    <location>
        <begin position="92"/>
        <end position="198"/>
    </location>
</feature>
<proteinExistence type="predicted"/>
<dbReference type="SUPFAM" id="SSF55797">
    <property type="entry name" value="PR-1-like"/>
    <property type="match status" value="1"/>
</dbReference>
<evidence type="ECO:0000256" key="1">
    <source>
        <dbReference type="SAM" id="MobiDB-lite"/>
    </source>
</evidence>
<dbReference type="AlphaFoldDB" id="A0A345XMU9"/>
<feature type="compositionally biased region" description="Basic and acidic residues" evidence="1">
    <location>
        <begin position="114"/>
        <end position="128"/>
    </location>
</feature>
<evidence type="ECO:0000313" key="3">
    <source>
        <dbReference type="EMBL" id="AXK32965.1"/>
    </source>
</evidence>
<dbReference type="KEGG" id="sarm:DVA86_10185"/>
<dbReference type="PANTHER" id="PTHR31157">
    <property type="entry name" value="SCP DOMAIN-CONTAINING PROTEIN"/>
    <property type="match status" value="1"/>
</dbReference>
<accession>A0A345XMU9</accession>
<dbReference type="PANTHER" id="PTHR31157:SF1">
    <property type="entry name" value="SCP DOMAIN-CONTAINING PROTEIN"/>
    <property type="match status" value="1"/>
</dbReference>